<feature type="transmembrane region" description="Helical" evidence="7">
    <location>
        <begin position="106"/>
        <end position="125"/>
    </location>
</feature>
<evidence type="ECO:0000256" key="4">
    <source>
        <dbReference type="ARBA" id="ARBA00022989"/>
    </source>
</evidence>
<dbReference type="Pfam" id="PF00510">
    <property type="entry name" value="COX3"/>
    <property type="match status" value="2"/>
</dbReference>
<evidence type="ECO:0000256" key="3">
    <source>
        <dbReference type="ARBA" id="ARBA00022692"/>
    </source>
</evidence>
<dbReference type="KEGG" id="aagg:ETAA8_67960"/>
<keyword evidence="9" id="KW-0560">Oxidoreductase</keyword>
<evidence type="ECO:0000313" key="9">
    <source>
        <dbReference type="EMBL" id="QDU31636.1"/>
    </source>
</evidence>
<keyword evidence="4 7" id="KW-1133">Transmembrane helix</keyword>
<feature type="coiled-coil region" evidence="6">
    <location>
        <begin position="271"/>
        <end position="298"/>
    </location>
</feature>
<comment type="subcellular location">
    <subcellularLocation>
        <location evidence="1">Membrane</location>
        <topology evidence="1">Multi-pass membrane protein</topology>
    </subcellularLocation>
</comment>
<evidence type="ECO:0000256" key="5">
    <source>
        <dbReference type="ARBA" id="ARBA00023136"/>
    </source>
</evidence>
<organism evidence="9 10">
    <name type="scientific">Anatilimnocola aggregata</name>
    <dbReference type="NCBI Taxonomy" id="2528021"/>
    <lineage>
        <taxon>Bacteria</taxon>
        <taxon>Pseudomonadati</taxon>
        <taxon>Planctomycetota</taxon>
        <taxon>Planctomycetia</taxon>
        <taxon>Pirellulales</taxon>
        <taxon>Pirellulaceae</taxon>
        <taxon>Anatilimnocola</taxon>
    </lineage>
</organism>
<dbReference type="InterPro" id="IPR035973">
    <property type="entry name" value="Cyt_c_oxidase_su3-like_sf"/>
</dbReference>
<gene>
    <name evidence="9" type="primary">ctaE_2</name>
    <name evidence="9" type="ORF">ETAA8_67960</name>
</gene>
<evidence type="ECO:0000256" key="2">
    <source>
        <dbReference type="ARBA" id="ARBA00010581"/>
    </source>
</evidence>
<feature type="domain" description="Heme-copper oxidase subunit III family profile" evidence="8">
    <location>
        <begin position="30"/>
        <end position="463"/>
    </location>
</feature>
<reference evidence="9 10" key="1">
    <citation type="submission" date="2019-02" db="EMBL/GenBank/DDBJ databases">
        <title>Deep-cultivation of Planctomycetes and their phenomic and genomic characterization uncovers novel biology.</title>
        <authorList>
            <person name="Wiegand S."/>
            <person name="Jogler M."/>
            <person name="Boedeker C."/>
            <person name="Pinto D."/>
            <person name="Vollmers J."/>
            <person name="Rivas-Marin E."/>
            <person name="Kohn T."/>
            <person name="Peeters S.H."/>
            <person name="Heuer A."/>
            <person name="Rast P."/>
            <person name="Oberbeckmann S."/>
            <person name="Bunk B."/>
            <person name="Jeske O."/>
            <person name="Meyerdierks A."/>
            <person name="Storesund J.E."/>
            <person name="Kallscheuer N."/>
            <person name="Luecker S."/>
            <person name="Lage O.M."/>
            <person name="Pohl T."/>
            <person name="Merkel B.J."/>
            <person name="Hornburger P."/>
            <person name="Mueller R.-W."/>
            <person name="Bruemmer F."/>
            <person name="Labrenz M."/>
            <person name="Spormann A.M."/>
            <person name="Op den Camp H."/>
            <person name="Overmann J."/>
            <person name="Amann R."/>
            <person name="Jetten M.S.M."/>
            <person name="Mascher T."/>
            <person name="Medema M.H."/>
            <person name="Devos D.P."/>
            <person name="Kaster A.-K."/>
            <person name="Ovreas L."/>
            <person name="Rohde M."/>
            <person name="Galperin M.Y."/>
            <person name="Jogler C."/>
        </authorList>
    </citation>
    <scope>NUCLEOTIDE SEQUENCE [LARGE SCALE GENOMIC DNA]</scope>
    <source>
        <strain evidence="9 10">ETA_A8</strain>
    </source>
</reference>
<evidence type="ECO:0000256" key="6">
    <source>
        <dbReference type="SAM" id="Coils"/>
    </source>
</evidence>
<evidence type="ECO:0000256" key="1">
    <source>
        <dbReference type="ARBA" id="ARBA00004141"/>
    </source>
</evidence>
<feature type="transmembrane region" description="Helical" evidence="7">
    <location>
        <begin position="405"/>
        <end position="431"/>
    </location>
</feature>
<dbReference type="CDD" id="cd00386">
    <property type="entry name" value="Heme_Cu_Oxidase_III_like"/>
    <property type="match status" value="1"/>
</dbReference>
<protein>
    <submittedName>
        <fullName evidence="9">Cytochrome c oxidase subunit 3</fullName>
        <ecNumber evidence="9">1.9.3.1</ecNumber>
    </submittedName>
</protein>
<dbReference type="EC" id="1.9.3.1" evidence="9"/>
<dbReference type="InterPro" id="IPR013833">
    <property type="entry name" value="Cyt_c_oxidase_su3_a-hlx"/>
</dbReference>
<sequence length="463" mass="51636">MSDHSHAHDDHGHGHIKLQYQRSLPIPNGKLCLWLFLSTEIMFFAGLIGAYIVLRFGAPSGTWPLPHDVHLVEWIGAMNTFVLICSSVTIVLSYEAAKSNQSSMSRFWLALTLILGTVFIGVKGYEYSSKFAHGIFPSSPRSLIHERADIYYVQAVRQSLAAHKAVLDGKVAAEQTLTEEETKRLEICNLLVDYVKWTENIASLDSDTFKRRAAMERLAMAIYPLFHGHDAHLSPQQKHELFTKMMKTELAAVEREGFDVNQAIKTIAGNRAGVAKEAEALTEQIKLLNEQKMKLQESAKPAAAATGAVESTTATTFVAFRDQPNPTAQVEAQIAEATTKLGEKTKELGKFDEQLAPLDARLKSITARTQVQTVLEEAHGGLNEHFSWLRLPMKIPSGNMWASTYFLMTGFHAIHVAVGLLAFALILPMQLDSKKAGVIENVGLYWHFVDLVWIFLFPLLYLF</sequence>
<dbReference type="Gene3D" id="1.20.120.80">
    <property type="entry name" value="Cytochrome c oxidase, subunit III, four-helix bundle"/>
    <property type="match status" value="2"/>
</dbReference>
<comment type="similarity">
    <text evidence="2">Belongs to the cytochrome c oxidase subunit 3 family.</text>
</comment>
<feature type="transmembrane region" description="Helical" evidence="7">
    <location>
        <begin position="31"/>
        <end position="54"/>
    </location>
</feature>
<dbReference type="EMBL" id="CP036274">
    <property type="protein sequence ID" value="QDU31636.1"/>
    <property type="molecule type" value="Genomic_DNA"/>
</dbReference>
<dbReference type="PANTHER" id="PTHR11403:SF6">
    <property type="entry name" value="NITRIC OXIDE REDUCTASE SUBUNIT E"/>
    <property type="match status" value="1"/>
</dbReference>
<dbReference type="GO" id="GO:0004129">
    <property type="term" value="F:cytochrome-c oxidase activity"/>
    <property type="evidence" value="ECO:0007669"/>
    <property type="project" value="InterPro"/>
</dbReference>
<keyword evidence="6" id="KW-0175">Coiled coil</keyword>
<evidence type="ECO:0000313" key="10">
    <source>
        <dbReference type="Proteomes" id="UP000315017"/>
    </source>
</evidence>
<dbReference type="PANTHER" id="PTHR11403">
    <property type="entry name" value="CYTOCHROME C OXIDASE SUBUNIT III"/>
    <property type="match status" value="1"/>
</dbReference>
<dbReference type="InterPro" id="IPR024791">
    <property type="entry name" value="Cyt_c/ubiquinol_Oxase_su3"/>
</dbReference>
<dbReference type="RefSeq" id="WP_145099094.1">
    <property type="nucleotide sequence ID" value="NZ_CP036274.1"/>
</dbReference>
<dbReference type="InterPro" id="IPR000298">
    <property type="entry name" value="Cyt_c_oxidase-like_su3"/>
</dbReference>
<keyword evidence="10" id="KW-1185">Reference proteome</keyword>
<dbReference type="GO" id="GO:0019646">
    <property type="term" value="P:aerobic electron transport chain"/>
    <property type="evidence" value="ECO:0007669"/>
    <property type="project" value="InterPro"/>
</dbReference>
<proteinExistence type="inferred from homology"/>
<name>A0A517YN26_9BACT</name>
<dbReference type="GO" id="GO:0016491">
    <property type="term" value="F:oxidoreductase activity"/>
    <property type="evidence" value="ECO:0007669"/>
    <property type="project" value="UniProtKB-KW"/>
</dbReference>
<keyword evidence="5 7" id="KW-0472">Membrane</keyword>
<dbReference type="Proteomes" id="UP000315017">
    <property type="component" value="Chromosome"/>
</dbReference>
<feature type="transmembrane region" description="Helical" evidence="7">
    <location>
        <begin position="443"/>
        <end position="462"/>
    </location>
</feature>
<dbReference type="PROSITE" id="PS50253">
    <property type="entry name" value="COX3"/>
    <property type="match status" value="1"/>
</dbReference>
<dbReference type="OrthoDB" id="9810850at2"/>
<dbReference type="GO" id="GO:0016020">
    <property type="term" value="C:membrane"/>
    <property type="evidence" value="ECO:0007669"/>
    <property type="project" value="UniProtKB-SubCell"/>
</dbReference>
<keyword evidence="3 7" id="KW-0812">Transmembrane</keyword>
<dbReference type="SUPFAM" id="SSF81452">
    <property type="entry name" value="Cytochrome c oxidase subunit III-like"/>
    <property type="match status" value="2"/>
</dbReference>
<feature type="transmembrane region" description="Helical" evidence="7">
    <location>
        <begin position="74"/>
        <end position="94"/>
    </location>
</feature>
<evidence type="ECO:0000256" key="7">
    <source>
        <dbReference type="SAM" id="Phobius"/>
    </source>
</evidence>
<accession>A0A517YN26</accession>
<evidence type="ECO:0000259" key="8">
    <source>
        <dbReference type="PROSITE" id="PS50253"/>
    </source>
</evidence>
<dbReference type="AlphaFoldDB" id="A0A517YN26"/>